<dbReference type="AlphaFoldDB" id="A0A1H4NYP5"/>
<feature type="transmembrane region" description="Helical" evidence="1">
    <location>
        <begin position="35"/>
        <end position="59"/>
    </location>
</feature>
<name>A0A1H4NYP5_9BRAD</name>
<dbReference type="RefSeq" id="WP_092114377.1">
    <property type="nucleotide sequence ID" value="NZ_FNTH01000001.1"/>
</dbReference>
<reference evidence="2 3" key="1">
    <citation type="submission" date="2016-10" db="EMBL/GenBank/DDBJ databases">
        <authorList>
            <person name="de Groot N.N."/>
        </authorList>
    </citation>
    <scope>NUCLEOTIDE SEQUENCE [LARGE SCALE GENOMIC DNA]</scope>
    <source>
        <strain evidence="2 3">MT12</strain>
    </source>
</reference>
<protein>
    <submittedName>
        <fullName evidence="2">Uncharacterized protein</fullName>
    </submittedName>
</protein>
<sequence length="60" mass="6004">MDLLLWGLVLLGAAAVGTGFVIVNVSTTADDLNLGYGAEFVGILILAICLVLASVVGGLT</sequence>
<keyword evidence="1" id="KW-0472">Membrane</keyword>
<proteinExistence type="predicted"/>
<accession>A0A1H4NYP5</accession>
<evidence type="ECO:0000313" key="2">
    <source>
        <dbReference type="EMBL" id="SEC00320.1"/>
    </source>
</evidence>
<keyword evidence="1" id="KW-1133">Transmembrane helix</keyword>
<dbReference type="EMBL" id="FNTH01000001">
    <property type="protein sequence ID" value="SEC00320.1"/>
    <property type="molecule type" value="Genomic_DNA"/>
</dbReference>
<evidence type="ECO:0000256" key="1">
    <source>
        <dbReference type="SAM" id="Phobius"/>
    </source>
</evidence>
<organism evidence="2 3">
    <name type="scientific">Bradyrhizobium erythrophlei</name>
    <dbReference type="NCBI Taxonomy" id="1437360"/>
    <lineage>
        <taxon>Bacteria</taxon>
        <taxon>Pseudomonadati</taxon>
        <taxon>Pseudomonadota</taxon>
        <taxon>Alphaproteobacteria</taxon>
        <taxon>Hyphomicrobiales</taxon>
        <taxon>Nitrobacteraceae</taxon>
        <taxon>Bradyrhizobium</taxon>
    </lineage>
</organism>
<evidence type="ECO:0000313" key="3">
    <source>
        <dbReference type="Proteomes" id="UP000198992"/>
    </source>
</evidence>
<dbReference type="Proteomes" id="UP000198992">
    <property type="component" value="Unassembled WGS sequence"/>
</dbReference>
<gene>
    <name evidence="2" type="ORF">SAMN05444164_0771</name>
</gene>
<keyword evidence="1" id="KW-0812">Transmembrane</keyword>